<protein>
    <submittedName>
        <fullName evidence="12">E3 ubiquitin-protein ligase</fullName>
    </submittedName>
</protein>
<dbReference type="InterPro" id="IPR013083">
    <property type="entry name" value="Znf_RING/FYVE/PHD"/>
</dbReference>
<dbReference type="InterPro" id="IPR017907">
    <property type="entry name" value="Znf_RING_CS"/>
</dbReference>
<comment type="caution">
    <text evidence="12">The sequence shown here is derived from an EMBL/GenBank/DDBJ whole genome shotgun (WGS) entry which is preliminary data.</text>
</comment>
<feature type="domain" description="Helicase C-terminal" evidence="11">
    <location>
        <begin position="1238"/>
        <end position="1395"/>
    </location>
</feature>
<dbReference type="InterPro" id="IPR059033">
    <property type="entry name" value="C144_05_dom"/>
</dbReference>
<accession>A0ABR2X621</accession>
<feature type="domain" description="RING-type" evidence="9">
    <location>
        <begin position="1126"/>
        <end position="1164"/>
    </location>
</feature>
<keyword evidence="6" id="KW-0067">ATP-binding</keyword>
<evidence type="ECO:0000259" key="11">
    <source>
        <dbReference type="PROSITE" id="PS51194"/>
    </source>
</evidence>
<dbReference type="SMART" id="SM00487">
    <property type="entry name" value="DEXDc"/>
    <property type="match status" value="1"/>
</dbReference>
<dbReference type="PROSITE" id="PS00518">
    <property type="entry name" value="ZF_RING_1"/>
    <property type="match status" value="1"/>
</dbReference>
<proteinExistence type="predicted"/>
<dbReference type="InterPro" id="IPR052583">
    <property type="entry name" value="ATP-helicase/E3_Ub-Ligase"/>
</dbReference>
<name>A0ABR2X621_9PEZI</name>
<keyword evidence="3 7" id="KW-0863">Zinc-finger</keyword>
<dbReference type="PROSITE" id="PS51192">
    <property type="entry name" value="HELICASE_ATP_BIND_1"/>
    <property type="match status" value="1"/>
</dbReference>
<evidence type="ECO:0000259" key="9">
    <source>
        <dbReference type="PROSITE" id="PS50089"/>
    </source>
</evidence>
<feature type="compositionally biased region" description="Acidic residues" evidence="8">
    <location>
        <begin position="1499"/>
        <end position="1508"/>
    </location>
</feature>
<dbReference type="InterPro" id="IPR000330">
    <property type="entry name" value="SNF2_N"/>
</dbReference>
<evidence type="ECO:0000259" key="10">
    <source>
        <dbReference type="PROSITE" id="PS51192"/>
    </source>
</evidence>
<evidence type="ECO:0000256" key="6">
    <source>
        <dbReference type="ARBA" id="ARBA00022840"/>
    </source>
</evidence>
<dbReference type="InterPro" id="IPR001841">
    <property type="entry name" value="Znf_RING"/>
</dbReference>
<evidence type="ECO:0000256" key="2">
    <source>
        <dbReference type="ARBA" id="ARBA00022741"/>
    </source>
</evidence>
<dbReference type="CDD" id="cd18793">
    <property type="entry name" value="SF2_C_SNF"/>
    <property type="match status" value="1"/>
</dbReference>
<evidence type="ECO:0000256" key="3">
    <source>
        <dbReference type="ARBA" id="ARBA00022771"/>
    </source>
</evidence>
<reference evidence="12 13" key="1">
    <citation type="submission" date="2024-02" db="EMBL/GenBank/DDBJ databases">
        <title>First draft genome assembly of two strains of Seiridium cardinale.</title>
        <authorList>
            <person name="Emiliani G."/>
            <person name="Scali E."/>
        </authorList>
    </citation>
    <scope>NUCLEOTIDE SEQUENCE [LARGE SCALE GENOMIC DNA]</scope>
    <source>
        <strain evidence="12 13">BM-138-000479</strain>
    </source>
</reference>
<feature type="compositionally biased region" description="Polar residues" evidence="8">
    <location>
        <begin position="1"/>
        <end position="10"/>
    </location>
</feature>
<dbReference type="InterPro" id="IPR038718">
    <property type="entry name" value="SNF2-like_sf"/>
</dbReference>
<keyword evidence="2" id="KW-0547">Nucleotide-binding</keyword>
<feature type="region of interest" description="Disordered" evidence="8">
    <location>
        <begin position="1"/>
        <end position="22"/>
    </location>
</feature>
<dbReference type="SMART" id="SM00184">
    <property type="entry name" value="RING"/>
    <property type="match status" value="1"/>
</dbReference>
<keyword evidence="5" id="KW-0862">Zinc</keyword>
<gene>
    <name evidence="12" type="ORF">SCAR479_02472</name>
</gene>
<dbReference type="Gene3D" id="3.40.50.300">
    <property type="entry name" value="P-loop containing nucleotide triphosphate hydrolases"/>
    <property type="match status" value="1"/>
</dbReference>
<feature type="region of interest" description="Disordered" evidence="8">
    <location>
        <begin position="1463"/>
        <end position="1508"/>
    </location>
</feature>
<dbReference type="CDD" id="cd18070">
    <property type="entry name" value="DEXQc_SHPRH"/>
    <property type="match status" value="1"/>
</dbReference>
<keyword evidence="1" id="KW-0479">Metal-binding</keyword>
<evidence type="ECO:0000256" key="5">
    <source>
        <dbReference type="ARBA" id="ARBA00022833"/>
    </source>
</evidence>
<dbReference type="InterPro" id="IPR001650">
    <property type="entry name" value="Helicase_C-like"/>
</dbReference>
<dbReference type="Pfam" id="PF13923">
    <property type="entry name" value="zf-C3HC4_2"/>
    <property type="match status" value="1"/>
</dbReference>
<keyword evidence="4" id="KW-0378">Hydrolase</keyword>
<evidence type="ECO:0000256" key="8">
    <source>
        <dbReference type="SAM" id="MobiDB-lite"/>
    </source>
</evidence>
<dbReference type="Proteomes" id="UP001465668">
    <property type="component" value="Unassembled WGS sequence"/>
</dbReference>
<dbReference type="SUPFAM" id="SSF52540">
    <property type="entry name" value="P-loop containing nucleoside triphosphate hydrolases"/>
    <property type="match status" value="2"/>
</dbReference>
<dbReference type="EMBL" id="JARVKM010000251">
    <property type="protein sequence ID" value="KAK9769228.1"/>
    <property type="molecule type" value="Genomic_DNA"/>
</dbReference>
<evidence type="ECO:0000256" key="7">
    <source>
        <dbReference type="PROSITE-ProRule" id="PRU00175"/>
    </source>
</evidence>
<dbReference type="PANTHER" id="PTHR45865:SF1">
    <property type="entry name" value="E3 UBIQUITIN-PROTEIN LIGASE SHPRH"/>
    <property type="match status" value="1"/>
</dbReference>
<dbReference type="Gene3D" id="3.40.50.10810">
    <property type="entry name" value="Tandem AAA-ATPase domain"/>
    <property type="match status" value="1"/>
</dbReference>
<feature type="compositionally biased region" description="Basic and acidic residues" evidence="8">
    <location>
        <begin position="1465"/>
        <end position="1484"/>
    </location>
</feature>
<dbReference type="PROSITE" id="PS50089">
    <property type="entry name" value="ZF_RING_2"/>
    <property type="match status" value="1"/>
</dbReference>
<dbReference type="PROSITE" id="PS51194">
    <property type="entry name" value="HELICASE_CTER"/>
    <property type="match status" value="1"/>
</dbReference>
<dbReference type="Pfam" id="PF00271">
    <property type="entry name" value="Helicase_C"/>
    <property type="match status" value="1"/>
</dbReference>
<feature type="domain" description="Helicase ATP-binding" evidence="10">
    <location>
        <begin position="329"/>
        <end position="529"/>
    </location>
</feature>
<sequence>MGRPSVSKSAMSKVGTHFARSEPRQPFPQEFVELLESFPGGYGDVEHPQKRPRLDEHQDAIVIARGHLALNRRYRGSQPALAFQRRCLEQFLKLHFDLLVEGSRNTAKSFTLATLPRSEYGRYKFEVILGNVGQLTADLITILDVINRSRDTPGSDGAVFVSTHISFDRIEGEDHMGLDFELKWNESNNIYNGLRTPQQRKITSEVQKTFLTNPAELTSNGAGVLSAQAFYETAFITDESYSDLYSVTIPNLTSKLFPFQRRALQWLLFREGVRWNLTAQGGSPGLETYSNPSATNLAMSFKEMQDADGSPFYHSDLYHVTTRDTEPWRDLECSLKGGILAEEMGLGKTVETISLILLHRRPLQPQIIFDPYTNQQVHTTSATLIVTPETLKLQWVSEIEKHAPTLRILVYEGRTKHKETEEELLQKMLENDIVVTTYNVLRSEIHFARPEPDRSRRHERTHSRASSPLVKLSWWRVCLDEAQQIESGVSAAAEVARLIPRVNAWGITGTPVKQKIKDLWGLLLFLRYEPFASYPVIWDALVSSHQLLFRKLFNQLALRHTKHAVRHELVLPPQKRYVITMPFSAVEEQNYRTRFRQEIEALGLDISGTPLVPNEWDSNTPLTVDLMRRALASLRQTVLHPQLGPDRARVLGSIHKPLKTIDEVLDAMIEQTDMIIKTHQRAYLISKLKQGQLLENSPRVREALTIWEEVLQEIKGLETECREQLRSEIETAGAANIETQHEINGQGDLEDDPDDPEEQNIPPRVGEARRRLRTALDLKHRAIFFIASAYFQIKSKEDMTKPDSDEFKRLEKSEVDGYEKANQIRQEILQEVHNKASLYMTKLSQKANTQSFVDIPEFQCHLRAGLESRRHLEQYQELVGVLNEQAELVDEWREEVIQLLLKPLVDQEVDEITGEEYENSTKIQDELMVYTTILRAAISDRQDALSGLVNERTKHEVKIYKQQAKHGEGSSPEKFLELLALRDQVKPRAEHGSLRAVVVELRELATKLQGDTTDRSTVELRIVRELQKLIHEETTKQTKTNADLEKELNFFTSAMNARVEYYRQLQAVSDTVAAWEREECDDDEALMRGLVDEAAKAQQKMEAAIATQRYQVHLKNQSQGPSKKTCPICTDTYTVGVLTPCTHEFCADCIKTWVAAHHRCPLCKKPISMANCHEVVVREPKLKLHRDQVPAATHDAHVGESPHKIRSRGIYTDFSEDKLKEVNDAPLEGPALPTKLNALIRHLLWLRRTDAGAKSVIFSQYGAFLDILKRALDRYDIGFSSFATRNGITRFKEDPAIECFLMDARAHASGLNLVNANHVFLCEPLLNTALELQAIARVDRIGQKHETHVWLYLVEGTVEESIYNLSMKRRIEHMETTTKGKGKASSTPEILEDSLEVANSMELRHANLLKLMDKDTRLGEVVDKRDLWDCIFGHVATENEVLEPQTSSDPRFEDKAVRGFLAGRAAEERREAQERYQEERERQEASLSIASQQDKSDDDHDDLEMDEE</sequence>
<keyword evidence="13" id="KW-1185">Reference proteome</keyword>
<evidence type="ECO:0000313" key="13">
    <source>
        <dbReference type="Proteomes" id="UP001465668"/>
    </source>
</evidence>
<feature type="compositionally biased region" description="Acidic residues" evidence="8">
    <location>
        <begin position="748"/>
        <end position="758"/>
    </location>
</feature>
<dbReference type="Pfam" id="PF00176">
    <property type="entry name" value="SNF2-rel_dom"/>
    <property type="match status" value="1"/>
</dbReference>
<dbReference type="SUPFAM" id="SSF57850">
    <property type="entry name" value="RING/U-box"/>
    <property type="match status" value="1"/>
</dbReference>
<dbReference type="Pfam" id="PF26021">
    <property type="entry name" value="Ferritin_C144_05"/>
    <property type="match status" value="1"/>
</dbReference>
<organism evidence="12 13">
    <name type="scientific">Seiridium cardinale</name>
    <dbReference type="NCBI Taxonomy" id="138064"/>
    <lineage>
        <taxon>Eukaryota</taxon>
        <taxon>Fungi</taxon>
        <taxon>Dikarya</taxon>
        <taxon>Ascomycota</taxon>
        <taxon>Pezizomycotina</taxon>
        <taxon>Sordariomycetes</taxon>
        <taxon>Xylariomycetidae</taxon>
        <taxon>Amphisphaeriales</taxon>
        <taxon>Sporocadaceae</taxon>
        <taxon>Seiridium</taxon>
    </lineage>
</organism>
<evidence type="ECO:0000256" key="1">
    <source>
        <dbReference type="ARBA" id="ARBA00022723"/>
    </source>
</evidence>
<dbReference type="PANTHER" id="PTHR45865">
    <property type="entry name" value="E3 UBIQUITIN-PROTEIN LIGASE SHPRH FAMILY MEMBER"/>
    <property type="match status" value="1"/>
</dbReference>
<dbReference type="InterPro" id="IPR014001">
    <property type="entry name" value="Helicase_ATP-bd"/>
</dbReference>
<dbReference type="Gene3D" id="3.30.40.10">
    <property type="entry name" value="Zinc/RING finger domain, C3HC4 (zinc finger)"/>
    <property type="match status" value="1"/>
</dbReference>
<dbReference type="InterPro" id="IPR049730">
    <property type="entry name" value="SNF2/RAD54-like_C"/>
</dbReference>
<evidence type="ECO:0000313" key="12">
    <source>
        <dbReference type="EMBL" id="KAK9769228.1"/>
    </source>
</evidence>
<feature type="region of interest" description="Disordered" evidence="8">
    <location>
        <begin position="744"/>
        <end position="765"/>
    </location>
</feature>
<dbReference type="InterPro" id="IPR027417">
    <property type="entry name" value="P-loop_NTPase"/>
</dbReference>
<evidence type="ECO:0000256" key="4">
    <source>
        <dbReference type="ARBA" id="ARBA00022801"/>
    </source>
</evidence>